<dbReference type="Proteomes" id="UP000828390">
    <property type="component" value="Unassembled WGS sequence"/>
</dbReference>
<proteinExistence type="predicted"/>
<keyword evidence="1" id="KW-1133">Transmembrane helix</keyword>
<keyword evidence="2" id="KW-0732">Signal</keyword>
<keyword evidence="1" id="KW-0812">Transmembrane</keyword>
<organism evidence="3 4">
    <name type="scientific">Dreissena polymorpha</name>
    <name type="common">Zebra mussel</name>
    <name type="synonym">Mytilus polymorpha</name>
    <dbReference type="NCBI Taxonomy" id="45954"/>
    <lineage>
        <taxon>Eukaryota</taxon>
        <taxon>Metazoa</taxon>
        <taxon>Spiralia</taxon>
        <taxon>Lophotrochozoa</taxon>
        <taxon>Mollusca</taxon>
        <taxon>Bivalvia</taxon>
        <taxon>Autobranchia</taxon>
        <taxon>Heteroconchia</taxon>
        <taxon>Euheterodonta</taxon>
        <taxon>Imparidentia</taxon>
        <taxon>Neoheterodontei</taxon>
        <taxon>Myida</taxon>
        <taxon>Dreissenoidea</taxon>
        <taxon>Dreissenidae</taxon>
        <taxon>Dreissena</taxon>
    </lineage>
</organism>
<sequence>MRAFVVLLLVGLMGLCTADMHDSSEEDGDAFCECKNLDGHIDDGGAPAMEEEKMLSEEEKRKLMEERQRKCRDNERCCMKYWRKMLMKKIIICAVAGSVVAIAAVATGCFCYDKKCKKSSTGPDQKHTTLSYANSCTMATELESELDYVKEPHPAGDLTTTGSMPPAYTTLPMYGGGPGELILTAPPPYTTEEDKTALW</sequence>
<feature type="transmembrane region" description="Helical" evidence="1">
    <location>
        <begin position="89"/>
        <end position="112"/>
    </location>
</feature>
<reference evidence="3" key="2">
    <citation type="submission" date="2020-11" db="EMBL/GenBank/DDBJ databases">
        <authorList>
            <person name="McCartney M.A."/>
            <person name="Auch B."/>
            <person name="Kono T."/>
            <person name="Mallez S."/>
            <person name="Becker A."/>
            <person name="Gohl D.M."/>
            <person name="Silverstein K.A.T."/>
            <person name="Koren S."/>
            <person name="Bechman K.B."/>
            <person name="Herman A."/>
            <person name="Abrahante J.E."/>
            <person name="Garbe J."/>
        </authorList>
    </citation>
    <scope>NUCLEOTIDE SEQUENCE</scope>
    <source>
        <strain evidence="3">Duluth1</strain>
        <tissue evidence="3">Whole animal</tissue>
    </source>
</reference>
<dbReference type="AlphaFoldDB" id="A0A9D4QRZ3"/>
<evidence type="ECO:0000256" key="1">
    <source>
        <dbReference type="SAM" id="Phobius"/>
    </source>
</evidence>
<dbReference type="EMBL" id="JAIWYP010000004">
    <property type="protein sequence ID" value="KAH3840120.1"/>
    <property type="molecule type" value="Genomic_DNA"/>
</dbReference>
<reference evidence="3" key="1">
    <citation type="journal article" date="2019" name="bioRxiv">
        <title>The Genome of the Zebra Mussel, Dreissena polymorpha: A Resource for Invasive Species Research.</title>
        <authorList>
            <person name="McCartney M.A."/>
            <person name="Auch B."/>
            <person name="Kono T."/>
            <person name="Mallez S."/>
            <person name="Zhang Y."/>
            <person name="Obille A."/>
            <person name="Becker A."/>
            <person name="Abrahante J.E."/>
            <person name="Garbe J."/>
            <person name="Badalamenti J.P."/>
            <person name="Herman A."/>
            <person name="Mangelson H."/>
            <person name="Liachko I."/>
            <person name="Sullivan S."/>
            <person name="Sone E.D."/>
            <person name="Koren S."/>
            <person name="Silverstein K.A.T."/>
            <person name="Beckman K.B."/>
            <person name="Gohl D.M."/>
        </authorList>
    </citation>
    <scope>NUCLEOTIDE SEQUENCE</scope>
    <source>
        <strain evidence="3">Duluth1</strain>
        <tissue evidence="3">Whole animal</tissue>
    </source>
</reference>
<evidence type="ECO:0000256" key="2">
    <source>
        <dbReference type="SAM" id="SignalP"/>
    </source>
</evidence>
<feature type="chain" id="PRO_5039292383" evidence="2">
    <location>
        <begin position="19"/>
        <end position="199"/>
    </location>
</feature>
<keyword evidence="4" id="KW-1185">Reference proteome</keyword>
<gene>
    <name evidence="3" type="ORF">DPMN_113564</name>
</gene>
<keyword evidence="1" id="KW-0472">Membrane</keyword>
<protein>
    <submittedName>
        <fullName evidence="3">Uncharacterized protein</fullName>
    </submittedName>
</protein>
<feature type="signal peptide" evidence="2">
    <location>
        <begin position="1"/>
        <end position="18"/>
    </location>
</feature>
<comment type="caution">
    <text evidence="3">The sequence shown here is derived from an EMBL/GenBank/DDBJ whole genome shotgun (WGS) entry which is preliminary data.</text>
</comment>
<name>A0A9D4QRZ3_DREPO</name>
<evidence type="ECO:0000313" key="3">
    <source>
        <dbReference type="EMBL" id="KAH3840120.1"/>
    </source>
</evidence>
<accession>A0A9D4QRZ3</accession>
<evidence type="ECO:0000313" key="4">
    <source>
        <dbReference type="Proteomes" id="UP000828390"/>
    </source>
</evidence>